<dbReference type="GO" id="GO:0046872">
    <property type="term" value="F:metal ion binding"/>
    <property type="evidence" value="ECO:0007669"/>
    <property type="project" value="UniProtKB-UniRule"/>
</dbReference>
<dbReference type="InterPro" id="IPR036688">
    <property type="entry name" value="MoeA_C_domain_IV_sf"/>
</dbReference>
<evidence type="ECO:0000256" key="11">
    <source>
        <dbReference type="RuleBase" id="RU365090"/>
    </source>
</evidence>
<evidence type="ECO:0000313" key="14">
    <source>
        <dbReference type="Proteomes" id="UP000243488"/>
    </source>
</evidence>
<dbReference type="InterPro" id="IPR036135">
    <property type="entry name" value="MoeA_linker/N_sf"/>
</dbReference>
<gene>
    <name evidence="13" type="ORF">BVH74_16575</name>
</gene>
<evidence type="ECO:0000256" key="1">
    <source>
        <dbReference type="ARBA" id="ARBA00001946"/>
    </source>
</evidence>
<dbReference type="UniPathway" id="UPA00344"/>
<dbReference type="SMART" id="SM00852">
    <property type="entry name" value="MoCF_biosynth"/>
    <property type="match status" value="1"/>
</dbReference>
<dbReference type="PANTHER" id="PTHR10192">
    <property type="entry name" value="MOLYBDOPTERIN BIOSYNTHESIS PROTEIN"/>
    <property type="match status" value="1"/>
</dbReference>
<comment type="similarity">
    <text evidence="4 11">Belongs to the MoeA family.</text>
</comment>
<dbReference type="NCBIfam" id="TIGR00177">
    <property type="entry name" value="molyb_syn"/>
    <property type="match status" value="1"/>
</dbReference>
<evidence type="ECO:0000259" key="12">
    <source>
        <dbReference type="SMART" id="SM00852"/>
    </source>
</evidence>
<evidence type="ECO:0000256" key="9">
    <source>
        <dbReference type="ARBA" id="ARBA00023150"/>
    </source>
</evidence>
<dbReference type="Pfam" id="PF00994">
    <property type="entry name" value="MoCF_biosynth"/>
    <property type="match status" value="1"/>
</dbReference>
<dbReference type="SUPFAM" id="SSF63882">
    <property type="entry name" value="MoeA N-terminal region -like"/>
    <property type="match status" value="1"/>
</dbReference>
<evidence type="ECO:0000313" key="13">
    <source>
        <dbReference type="EMBL" id="AQZ96267.1"/>
    </source>
</evidence>
<accession>A0A1V0B8N1</accession>
<evidence type="ECO:0000256" key="7">
    <source>
        <dbReference type="ARBA" id="ARBA00022723"/>
    </source>
</evidence>
<dbReference type="CDD" id="cd00887">
    <property type="entry name" value="MoeA"/>
    <property type="match status" value="1"/>
</dbReference>
<keyword evidence="6 11" id="KW-0808">Transferase</keyword>
<reference evidence="13 14" key="1">
    <citation type="submission" date="2017-03" db="EMBL/GenBank/DDBJ databases">
        <title>Complete genome sequence of the novel DNRA strain Pseudomonas sp. S-6-2 isolated from Chinese polluted river sediment. Journal of Biotechnology.</title>
        <authorList>
            <person name="Li J."/>
            <person name="Xiang F."/>
            <person name="Wang L."/>
            <person name="Xi L."/>
            <person name="Liu J."/>
        </authorList>
    </citation>
    <scope>NUCLEOTIDE SEQUENCE [LARGE SCALE GENOMIC DNA]</scope>
    <source>
        <strain evidence="13 14">S-6-2</strain>
    </source>
</reference>
<dbReference type="Gene3D" id="2.40.340.10">
    <property type="entry name" value="MoeA, C-terminal, domain IV"/>
    <property type="match status" value="1"/>
</dbReference>
<sequence>MSQCDCTTSQHLLPLEVALAHLLEFMPDPLVSEPVELHQALGRVLAMDQHALLDVPAWDNSAMDGYALRASDLPAAGGWLPVLGRVAAGDQADLLAPQTAVRIFTGAPLPPGADSVVPQEQCRVEGGQVLLPALTPGQHVRRQAEELRRGDLLVPKGQRLRAQDIGLLASHGLARIPVYRRLRVALVSSGDELREPGQPVAGGQIYDANRYTLLSLLQGWGMEVIDGGCLADDLALTRNRLAELAGQADVLLSSGGVSVGEEDHLKLAVQDLGSLQLWRLAIQPGKPLAFGEVAGTPWIGLPGNPVAVLVTALMVARPWLLKAQGCLTDNPMPYLLPAGFDWPKARPRRQFLRGRHESCATGQQAVLHENQGSAMLSAACWAAGLVEIEPERTLKQGDLVRYWPFEQLLV</sequence>
<comment type="function">
    <text evidence="2 11">Catalyzes the insertion of molybdate into adenylated molybdopterin with the concomitant release of AMP.</text>
</comment>
<dbReference type="Pfam" id="PF03453">
    <property type="entry name" value="MoeA_N"/>
    <property type="match status" value="1"/>
</dbReference>
<dbReference type="SUPFAM" id="SSF63867">
    <property type="entry name" value="MoeA C-terminal domain-like"/>
    <property type="match status" value="1"/>
</dbReference>
<evidence type="ECO:0000256" key="8">
    <source>
        <dbReference type="ARBA" id="ARBA00022842"/>
    </source>
</evidence>
<keyword evidence="14" id="KW-1185">Reference proteome</keyword>
<evidence type="ECO:0000256" key="10">
    <source>
        <dbReference type="ARBA" id="ARBA00047317"/>
    </source>
</evidence>
<dbReference type="NCBIfam" id="NF045515">
    <property type="entry name" value="Glp_gephyrin"/>
    <property type="match status" value="1"/>
</dbReference>
<dbReference type="FunFam" id="3.40.980.10:FF:000004">
    <property type="entry name" value="Molybdopterin molybdenumtransferase"/>
    <property type="match status" value="1"/>
</dbReference>
<keyword evidence="5 11" id="KW-0500">Molybdenum</keyword>
<keyword evidence="7 11" id="KW-0479">Metal-binding</keyword>
<name>A0A1V0B8N1_9GAMM</name>
<evidence type="ECO:0000256" key="2">
    <source>
        <dbReference type="ARBA" id="ARBA00002901"/>
    </source>
</evidence>
<dbReference type="GO" id="GO:0005829">
    <property type="term" value="C:cytosol"/>
    <property type="evidence" value="ECO:0007669"/>
    <property type="project" value="TreeGrafter"/>
</dbReference>
<feature type="domain" description="MoaB/Mog" evidence="12">
    <location>
        <begin position="185"/>
        <end position="322"/>
    </location>
</feature>
<evidence type="ECO:0000256" key="6">
    <source>
        <dbReference type="ARBA" id="ARBA00022679"/>
    </source>
</evidence>
<dbReference type="InterPro" id="IPR038987">
    <property type="entry name" value="MoeA-like"/>
</dbReference>
<dbReference type="RefSeq" id="WP_080051175.1">
    <property type="nucleotide sequence ID" value="NZ_CP020100.1"/>
</dbReference>
<comment type="catalytic activity">
    <reaction evidence="10">
        <text>adenylyl-molybdopterin + molybdate = Mo-molybdopterin + AMP + H(+)</text>
        <dbReference type="Rhea" id="RHEA:35047"/>
        <dbReference type="ChEBI" id="CHEBI:15378"/>
        <dbReference type="ChEBI" id="CHEBI:36264"/>
        <dbReference type="ChEBI" id="CHEBI:62727"/>
        <dbReference type="ChEBI" id="CHEBI:71302"/>
        <dbReference type="ChEBI" id="CHEBI:456215"/>
        <dbReference type="EC" id="2.10.1.1"/>
    </reaction>
</comment>
<evidence type="ECO:0000256" key="5">
    <source>
        <dbReference type="ARBA" id="ARBA00022505"/>
    </source>
</evidence>
<dbReference type="EMBL" id="CP020100">
    <property type="protein sequence ID" value="AQZ96267.1"/>
    <property type="molecule type" value="Genomic_DNA"/>
</dbReference>
<proteinExistence type="inferred from homology"/>
<dbReference type="GO" id="GO:0006777">
    <property type="term" value="P:Mo-molybdopterin cofactor biosynthetic process"/>
    <property type="evidence" value="ECO:0007669"/>
    <property type="project" value="UniProtKB-UniRule"/>
</dbReference>
<keyword evidence="8 11" id="KW-0460">Magnesium</keyword>
<dbReference type="AlphaFoldDB" id="A0A1V0B8N1"/>
<dbReference type="STRING" id="1931241.BVH74_16575"/>
<dbReference type="InterPro" id="IPR001453">
    <property type="entry name" value="MoaB/Mog_dom"/>
</dbReference>
<comment type="cofactor">
    <cofactor evidence="1 11">
        <name>Mg(2+)</name>
        <dbReference type="ChEBI" id="CHEBI:18420"/>
    </cofactor>
</comment>
<dbReference type="Proteomes" id="UP000243488">
    <property type="component" value="Chromosome"/>
</dbReference>
<dbReference type="InterPro" id="IPR036425">
    <property type="entry name" value="MoaB/Mog-like_dom_sf"/>
</dbReference>
<keyword evidence="9 11" id="KW-0501">Molybdenum cofactor biosynthesis</keyword>
<evidence type="ECO:0000256" key="3">
    <source>
        <dbReference type="ARBA" id="ARBA00005046"/>
    </source>
</evidence>
<dbReference type="Gene3D" id="2.170.190.11">
    <property type="entry name" value="Molybdopterin biosynthesis moea protein, domain 3"/>
    <property type="match status" value="1"/>
</dbReference>
<dbReference type="InterPro" id="IPR005110">
    <property type="entry name" value="MoeA_linker/N"/>
</dbReference>
<dbReference type="GO" id="GO:0061599">
    <property type="term" value="F:molybdopterin molybdotransferase activity"/>
    <property type="evidence" value="ECO:0007669"/>
    <property type="project" value="UniProtKB-UniRule"/>
</dbReference>
<dbReference type="Pfam" id="PF03454">
    <property type="entry name" value="MoeA_C"/>
    <property type="match status" value="1"/>
</dbReference>
<dbReference type="Gene3D" id="3.90.105.10">
    <property type="entry name" value="Molybdopterin biosynthesis moea protein, domain 2"/>
    <property type="match status" value="1"/>
</dbReference>
<dbReference type="KEGG" id="ppha:BVH74_16575"/>
<dbReference type="Gene3D" id="3.40.980.10">
    <property type="entry name" value="MoaB/Mog-like domain"/>
    <property type="match status" value="1"/>
</dbReference>
<comment type="pathway">
    <text evidence="3 11">Cofactor biosynthesis; molybdopterin biosynthesis.</text>
</comment>
<organism evidence="13 14">
    <name type="scientific">Halopseudomonas phragmitis</name>
    <dbReference type="NCBI Taxonomy" id="1931241"/>
    <lineage>
        <taxon>Bacteria</taxon>
        <taxon>Pseudomonadati</taxon>
        <taxon>Pseudomonadota</taxon>
        <taxon>Gammaproteobacteria</taxon>
        <taxon>Pseudomonadales</taxon>
        <taxon>Pseudomonadaceae</taxon>
        <taxon>Halopseudomonas</taxon>
    </lineage>
</organism>
<dbReference type="SUPFAM" id="SSF53218">
    <property type="entry name" value="Molybdenum cofactor biosynthesis proteins"/>
    <property type="match status" value="1"/>
</dbReference>
<evidence type="ECO:0000256" key="4">
    <source>
        <dbReference type="ARBA" id="ARBA00010763"/>
    </source>
</evidence>
<dbReference type="InterPro" id="IPR005111">
    <property type="entry name" value="MoeA_C_domain_IV"/>
</dbReference>
<dbReference type="PANTHER" id="PTHR10192:SF5">
    <property type="entry name" value="GEPHYRIN"/>
    <property type="match status" value="1"/>
</dbReference>
<dbReference type="EC" id="2.10.1.1" evidence="11"/>
<protein>
    <recommendedName>
        <fullName evidence="11">Molybdopterin molybdenumtransferase</fullName>
        <ecNumber evidence="11">2.10.1.1</ecNumber>
    </recommendedName>
</protein>